<dbReference type="PROSITE" id="PS00171">
    <property type="entry name" value="TIM_1"/>
    <property type="match status" value="1"/>
</dbReference>
<feature type="active site" description="Electrophile" evidence="9">
    <location>
        <position position="94"/>
    </location>
</feature>
<keyword evidence="6 9" id="KW-0963">Cytoplasm</keyword>
<accession>A0AB35U8Q7</accession>
<dbReference type="HAMAP" id="MF_00147_B">
    <property type="entry name" value="TIM_B"/>
    <property type="match status" value="1"/>
</dbReference>
<dbReference type="InterPro" id="IPR035990">
    <property type="entry name" value="TIM_sf"/>
</dbReference>
<feature type="binding site" evidence="9">
    <location>
        <begin position="10"/>
        <end position="12"/>
    </location>
    <ligand>
        <name>substrate</name>
    </ligand>
</feature>
<dbReference type="FunFam" id="3.20.20.70:FF:000016">
    <property type="entry name" value="Triosephosphate isomerase"/>
    <property type="match status" value="1"/>
</dbReference>
<evidence type="ECO:0000313" key="12">
    <source>
        <dbReference type="Proteomes" id="UP001286174"/>
    </source>
</evidence>
<reference evidence="11 12" key="1">
    <citation type="submission" date="2022-03" db="EMBL/GenBank/DDBJ databases">
        <title>Novel taxa within the pig intestine.</title>
        <authorList>
            <person name="Wylensek D."/>
            <person name="Bishof K."/>
            <person name="Afrizal A."/>
            <person name="Clavel T."/>
        </authorList>
    </citation>
    <scope>NUCLEOTIDE SEQUENCE [LARGE SCALE GENOMIC DNA]</scope>
    <source>
        <strain evidence="11 12">CLA-KB-P133</strain>
    </source>
</reference>
<dbReference type="GO" id="GO:0046166">
    <property type="term" value="P:glyceraldehyde-3-phosphate biosynthetic process"/>
    <property type="evidence" value="ECO:0007669"/>
    <property type="project" value="TreeGrafter"/>
</dbReference>
<dbReference type="EC" id="5.3.1.1" evidence="3 9"/>
<dbReference type="GO" id="GO:0004807">
    <property type="term" value="F:triose-phosphate isomerase activity"/>
    <property type="evidence" value="ECO:0007669"/>
    <property type="project" value="UniProtKB-UniRule"/>
</dbReference>
<dbReference type="Gene3D" id="3.20.20.70">
    <property type="entry name" value="Aldolase class I"/>
    <property type="match status" value="1"/>
</dbReference>
<dbReference type="InterPro" id="IPR022896">
    <property type="entry name" value="TrioseP_Isoase_bac/euk"/>
</dbReference>
<evidence type="ECO:0000256" key="10">
    <source>
        <dbReference type="RuleBase" id="RU363013"/>
    </source>
</evidence>
<dbReference type="Proteomes" id="UP001286174">
    <property type="component" value="Unassembled WGS sequence"/>
</dbReference>
<evidence type="ECO:0000256" key="9">
    <source>
        <dbReference type="HAMAP-Rule" id="MF_00147"/>
    </source>
</evidence>
<feature type="active site" description="Proton acceptor" evidence="9">
    <location>
        <position position="166"/>
    </location>
</feature>
<dbReference type="CDD" id="cd00311">
    <property type="entry name" value="TIM"/>
    <property type="match status" value="1"/>
</dbReference>
<keyword evidence="12" id="KW-1185">Reference proteome</keyword>
<comment type="similarity">
    <text evidence="2 9 10">Belongs to the triosephosphate isomerase family.</text>
</comment>
<dbReference type="Pfam" id="PF00121">
    <property type="entry name" value="TIM"/>
    <property type="match status" value="1"/>
</dbReference>
<dbReference type="SUPFAM" id="SSF51351">
    <property type="entry name" value="Triosephosphate isomerase (TIM)"/>
    <property type="match status" value="1"/>
</dbReference>
<feature type="binding site" evidence="9">
    <location>
        <begin position="233"/>
        <end position="234"/>
    </location>
    <ligand>
        <name>substrate</name>
    </ligand>
</feature>
<feature type="binding site" evidence="9">
    <location>
        <position position="212"/>
    </location>
    <ligand>
        <name>substrate</name>
    </ligand>
</feature>
<comment type="catalytic activity">
    <reaction evidence="9 10">
        <text>D-glyceraldehyde 3-phosphate = dihydroxyacetone phosphate</text>
        <dbReference type="Rhea" id="RHEA:18585"/>
        <dbReference type="ChEBI" id="CHEBI:57642"/>
        <dbReference type="ChEBI" id="CHEBI:59776"/>
        <dbReference type="EC" id="5.3.1.1"/>
    </reaction>
</comment>
<evidence type="ECO:0000256" key="5">
    <source>
        <dbReference type="ARBA" id="ARBA00022432"/>
    </source>
</evidence>
<dbReference type="InterPro" id="IPR020861">
    <property type="entry name" value="Triosephosphate_isomerase_AS"/>
</dbReference>
<comment type="pathway">
    <text evidence="9 10">Carbohydrate biosynthesis; gluconeogenesis.</text>
</comment>
<dbReference type="GO" id="GO:0006094">
    <property type="term" value="P:gluconeogenesis"/>
    <property type="evidence" value="ECO:0007669"/>
    <property type="project" value="UniProtKB-UniRule"/>
</dbReference>
<dbReference type="InterPro" id="IPR013785">
    <property type="entry name" value="Aldolase_TIM"/>
</dbReference>
<evidence type="ECO:0000256" key="7">
    <source>
        <dbReference type="ARBA" id="ARBA00023152"/>
    </source>
</evidence>
<dbReference type="PANTHER" id="PTHR21139:SF42">
    <property type="entry name" value="TRIOSEPHOSPHATE ISOMERASE"/>
    <property type="match status" value="1"/>
</dbReference>
<dbReference type="EMBL" id="JALBUR010000063">
    <property type="protein sequence ID" value="MDX8420661.1"/>
    <property type="molecule type" value="Genomic_DNA"/>
</dbReference>
<keyword evidence="5 9" id="KW-0312">Gluconeogenesis</keyword>
<evidence type="ECO:0000256" key="8">
    <source>
        <dbReference type="ARBA" id="ARBA00023235"/>
    </source>
</evidence>
<comment type="subcellular location">
    <subcellularLocation>
        <location evidence="9 10">Cytoplasm</location>
    </subcellularLocation>
</comment>
<dbReference type="AlphaFoldDB" id="A0AB35U8Q7"/>
<organism evidence="11 12">
    <name type="scientific">Grylomicrobium aquisgranensis</name>
    <dbReference type="NCBI Taxonomy" id="2926318"/>
    <lineage>
        <taxon>Bacteria</taxon>
        <taxon>Bacillati</taxon>
        <taxon>Bacillota</taxon>
        <taxon>Erysipelotrichia</taxon>
        <taxon>Erysipelotrichales</taxon>
        <taxon>Erysipelotrichaceae</taxon>
        <taxon>Grylomicrobium</taxon>
    </lineage>
</organism>
<comment type="function">
    <text evidence="9">Involved in the gluconeogenesis. Catalyzes stereospecifically the conversion of dihydroxyacetone phosphate (DHAP) to D-glyceraldehyde-3-phosphate (G3P).</text>
</comment>
<evidence type="ECO:0000313" key="11">
    <source>
        <dbReference type="EMBL" id="MDX8420661.1"/>
    </source>
</evidence>
<dbReference type="RefSeq" id="WP_108774355.1">
    <property type="nucleotide sequence ID" value="NZ_JALBUR010000063.1"/>
</dbReference>
<keyword evidence="7 9" id="KW-0324">Glycolysis</keyword>
<evidence type="ECO:0000256" key="6">
    <source>
        <dbReference type="ARBA" id="ARBA00022490"/>
    </source>
</evidence>
<dbReference type="GO" id="GO:0005829">
    <property type="term" value="C:cytosol"/>
    <property type="evidence" value="ECO:0007669"/>
    <property type="project" value="TreeGrafter"/>
</dbReference>
<comment type="pathway">
    <text evidence="1 9 10">Carbohydrate degradation; glycolysis; D-glyceraldehyde 3-phosphate from glycerone phosphate: step 1/1.</text>
</comment>
<dbReference type="InterPro" id="IPR000652">
    <property type="entry name" value="Triosephosphate_isomerase"/>
</dbReference>
<dbReference type="NCBIfam" id="TIGR00419">
    <property type="entry name" value="tim"/>
    <property type="match status" value="1"/>
</dbReference>
<dbReference type="GO" id="GO:0019563">
    <property type="term" value="P:glycerol catabolic process"/>
    <property type="evidence" value="ECO:0007669"/>
    <property type="project" value="TreeGrafter"/>
</dbReference>
<dbReference type="GO" id="GO:0006096">
    <property type="term" value="P:glycolytic process"/>
    <property type="evidence" value="ECO:0007669"/>
    <property type="project" value="UniProtKB-UniRule"/>
</dbReference>
<keyword evidence="8 9" id="KW-0413">Isomerase</keyword>
<evidence type="ECO:0000256" key="1">
    <source>
        <dbReference type="ARBA" id="ARBA00004680"/>
    </source>
</evidence>
<dbReference type="PANTHER" id="PTHR21139">
    <property type="entry name" value="TRIOSEPHOSPHATE ISOMERASE"/>
    <property type="match status" value="1"/>
</dbReference>
<evidence type="ECO:0000256" key="3">
    <source>
        <dbReference type="ARBA" id="ARBA00011940"/>
    </source>
</evidence>
<name>A0AB35U8Q7_9FIRM</name>
<feature type="binding site" evidence="9">
    <location>
        <position position="172"/>
    </location>
    <ligand>
        <name>substrate</name>
    </ligand>
</feature>
<proteinExistence type="inferred from homology"/>
<comment type="caution">
    <text evidence="11">The sequence shown here is derived from an EMBL/GenBank/DDBJ whole genome shotgun (WGS) entry which is preliminary data.</text>
</comment>
<evidence type="ECO:0000256" key="2">
    <source>
        <dbReference type="ARBA" id="ARBA00007422"/>
    </source>
</evidence>
<sequence length="250" mass="26808">MARRPIIFGNWKMNKTPSEALEFFKGMEGYVTGNEAAEYGIGAPFVDLDVAVKNAGAIKVAAENCNEKDSGAYTGEVSVPMLKEVGITYCIIGHSERRTYYAETSAHCAAKAKRLFEADITPILCVGETEAEYDAGKTAEVLKTELTESLAGLSADEVSRMVIAYEPIWAIGTGKSADVNTAESCCKLVRDTVKGLYDEATGEAVRIQYGGSVKPNNIREYMACADIDGALIGGASLKVDSFKQLVDATK</sequence>
<gene>
    <name evidence="9 11" type="primary">tpiA</name>
    <name evidence="11" type="ORF">MOZ60_11295</name>
</gene>
<dbReference type="PROSITE" id="PS51440">
    <property type="entry name" value="TIM_2"/>
    <property type="match status" value="1"/>
</dbReference>
<comment type="subunit">
    <text evidence="9 10">Homodimer.</text>
</comment>
<protein>
    <recommendedName>
        <fullName evidence="4 9">Triosephosphate isomerase</fullName>
        <shortName evidence="9">TIM</shortName>
        <shortName evidence="9">TPI</shortName>
        <ecNumber evidence="3 9">5.3.1.1</ecNumber>
    </recommendedName>
    <alternativeName>
        <fullName evidence="9">Triose-phosphate isomerase</fullName>
    </alternativeName>
</protein>
<evidence type="ECO:0000256" key="4">
    <source>
        <dbReference type="ARBA" id="ARBA00019397"/>
    </source>
</evidence>